<dbReference type="Proteomes" id="UP000005561">
    <property type="component" value="Unassembled WGS sequence"/>
</dbReference>
<dbReference type="EMBL" id="ACCL02000027">
    <property type="protein sequence ID" value="EET58646.1"/>
    <property type="molecule type" value="Genomic_DNA"/>
</dbReference>
<protein>
    <submittedName>
        <fullName evidence="1">Uncharacterized protein</fullName>
    </submittedName>
</protein>
<gene>
    <name evidence="1" type="ORF">BRYFOR_09374</name>
</gene>
<dbReference type="AlphaFoldDB" id="C6LL26"/>
<sequence length="45" mass="5282">MIFAVTHLSFTGSSCKMKPLYFNPKLSAAGRLRRKESTYYEYIFQ</sequence>
<name>C6LL26_9FIRM</name>
<organism evidence="1 2">
    <name type="scientific">Marvinbryantia formatexigens DSM 14469</name>
    <dbReference type="NCBI Taxonomy" id="478749"/>
    <lineage>
        <taxon>Bacteria</taxon>
        <taxon>Bacillati</taxon>
        <taxon>Bacillota</taxon>
        <taxon>Clostridia</taxon>
        <taxon>Lachnospirales</taxon>
        <taxon>Lachnospiraceae</taxon>
        <taxon>Marvinbryantia</taxon>
    </lineage>
</organism>
<reference evidence="1" key="1">
    <citation type="submission" date="2009-07" db="EMBL/GenBank/DDBJ databases">
        <authorList>
            <person name="Weinstock G."/>
            <person name="Sodergren E."/>
            <person name="Clifton S."/>
            <person name="Fulton L."/>
            <person name="Fulton B."/>
            <person name="Courtney L."/>
            <person name="Fronick C."/>
            <person name="Harrison M."/>
            <person name="Strong C."/>
            <person name="Farmer C."/>
            <person name="Delahaunty K."/>
            <person name="Markovic C."/>
            <person name="Hall O."/>
            <person name="Minx P."/>
            <person name="Tomlinson C."/>
            <person name="Mitreva M."/>
            <person name="Nelson J."/>
            <person name="Hou S."/>
            <person name="Wollam A."/>
            <person name="Pepin K.H."/>
            <person name="Johnson M."/>
            <person name="Bhonagiri V."/>
            <person name="Nash W.E."/>
            <person name="Warren W."/>
            <person name="Chinwalla A."/>
            <person name="Mardis E.R."/>
            <person name="Wilson R.K."/>
        </authorList>
    </citation>
    <scope>NUCLEOTIDE SEQUENCE [LARGE SCALE GENOMIC DNA]</scope>
    <source>
        <strain evidence="1">DSM 14469</strain>
    </source>
</reference>
<accession>C6LL26</accession>
<proteinExistence type="predicted"/>
<evidence type="ECO:0000313" key="1">
    <source>
        <dbReference type="EMBL" id="EET58646.1"/>
    </source>
</evidence>
<keyword evidence="2" id="KW-1185">Reference proteome</keyword>
<comment type="caution">
    <text evidence="1">The sequence shown here is derived from an EMBL/GenBank/DDBJ whole genome shotgun (WGS) entry which is preliminary data.</text>
</comment>
<evidence type="ECO:0000313" key="2">
    <source>
        <dbReference type="Proteomes" id="UP000005561"/>
    </source>
</evidence>